<feature type="chain" id="PRO_5032388415" evidence="2">
    <location>
        <begin position="19"/>
        <end position="63"/>
    </location>
</feature>
<keyword evidence="4" id="KW-1185">Reference proteome</keyword>
<dbReference type="EMBL" id="CAJHJT010000045">
    <property type="protein sequence ID" value="CAD7007606.1"/>
    <property type="molecule type" value="Genomic_DNA"/>
</dbReference>
<comment type="caution">
    <text evidence="3">The sequence shown here is derived from an EMBL/GenBank/DDBJ whole genome shotgun (WGS) entry which is preliminary data.</text>
</comment>
<accession>A0A811V8E6</accession>
<feature type="non-terminal residue" evidence="3">
    <location>
        <position position="1"/>
    </location>
</feature>
<name>A0A811V8E6_CERCA</name>
<protein>
    <submittedName>
        <fullName evidence="3">(Mediterranean fruit fly) hypothetical protein</fullName>
    </submittedName>
</protein>
<proteinExistence type="predicted"/>
<reference evidence="3" key="1">
    <citation type="submission" date="2020-11" db="EMBL/GenBank/DDBJ databases">
        <authorList>
            <person name="Whitehead M."/>
        </authorList>
    </citation>
    <scope>NUCLEOTIDE SEQUENCE</scope>
    <source>
        <strain evidence="3">EGII</strain>
    </source>
</reference>
<feature type="region of interest" description="Disordered" evidence="1">
    <location>
        <begin position="43"/>
        <end position="63"/>
    </location>
</feature>
<gene>
    <name evidence="3" type="ORF">CCAP1982_LOCUS15866</name>
</gene>
<feature type="non-terminal residue" evidence="3">
    <location>
        <position position="63"/>
    </location>
</feature>
<evidence type="ECO:0000313" key="4">
    <source>
        <dbReference type="Proteomes" id="UP000606786"/>
    </source>
</evidence>
<evidence type="ECO:0000256" key="1">
    <source>
        <dbReference type="SAM" id="MobiDB-lite"/>
    </source>
</evidence>
<sequence>HTSCFSLLSLIAIQLKNATRSDLLWAECIITVCHLAACVLPSHSQDQSSSHETINMQNLKKNK</sequence>
<dbReference type="AlphaFoldDB" id="A0A811V8E6"/>
<feature type="signal peptide" evidence="2">
    <location>
        <begin position="1"/>
        <end position="18"/>
    </location>
</feature>
<evidence type="ECO:0000313" key="3">
    <source>
        <dbReference type="EMBL" id="CAD7007606.1"/>
    </source>
</evidence>
<dbReference type="Proteomes" id="UP000606786">
    <property type="component" value="Unassembled WGS sequence"/>
</dbReference>
<keyword evidence="2" id="KW-0732">Signal</keyword>
<organism evidence="3 4">
    <name type="scientific">Ceratitis capitata</name>
    <name type="common">Mediterranean fruit fly</name>
    <name type="synonym">Tephritis capitata</name>
    <dbReference type="NCBI Taxonomy" id="7213"/>
    <lineage>
        <taxon>Eukaryota</taxon>
        <taxon>Metazoa</taxon>
        <taxon>Ecdysozoa</taxon>
        <taxon>Arthropoda</taxon>
        <taxon>Hexapoda</taxon>
        <taxon>Insecta</taxon>
        <taxon>Pterygota</taxon>
        <taxon>Neoptera</taxon>
        <taxon>Endopterygota</taxon>
        <taxon>Diptera</taxon>
        <taxon>Brachycera</taxon>
        <taxon>Muscomorpha</taxon>
        <taxon>Tephritoidea</taxon>
        <taxon>Tephritidae</taxon>
        <taxon>Ceratitis</taxon>
        <taxon>Ceratitis</taxon>
    </lineage>
</organism>
<evidence type="ECO:0000256" key="2">
    <source>
        <dbReference type="SAM" id="SignalP"/>
    </source>
</evidence>